<dbReference type="InterPro" id="IPR026910">
    <property type="entry name" value="Shisa"/>
</dbReference>
<keyword evidence="3 6" id="KW-1133">Transmembrane helix</keyword>
<dbReference type="OrthoDB" id="9996010at2759"/>
<keyword evidence="4 6" id="KW-0472">Membrane</keyword>
<evidence type="ECO:0000256" key="4">
    <source>
        <dbReference type="ARBA" id="ARBA00023136"/>
    </source>
</evidence>
<dbReference type="Proteomes" id="UP001148018">
    <property type="component" value="Unassembled WGS sequence"/>
</dbReference>
<feature type="region of interest" description="Disordered" evidence="5">
    <location>
        <begin position="53"/>
        <end position="89"/>
    </location>
</feature>
<evidence type="ECO:0000256" key="6">
    <source>
        <dbReference type="SAM" id="Phobius"/>
    </source>
</evidence>
<name>A0A9Q0EHL3_9TELE</name>
<feature type="compositionally biased region" description="Basic and acidic residues" evidence="5">
    <location>
        <begin position="143"/>
        <end position="152"/>
    </location>
</feature>
<dbReference type="GO" id="GO:0032281">
    <property type="term" value="C:AMPA glutamate receptor complex"/>
    <property type="evidence" value="ECO:0007669"/>
    <property type="project" value="TreeGrafter"/>
</dbReference>
<feature type="compositionally biased region" description="Pro residues" evidence="5">
    <location>
        <begin position="168"/>
        <end position="181"/>
    </location>
</feature>
<reference evidence="8" key="1">
    <citation type="submission" date="2022-07" db="EMBL/GenBank/DDBJ databases">
        <title>Chromosome-level genome of Muraenolepis orangiensis.</title>
        <authorList>
            <person name="Kim J."/>
        </authorList>
    </citation>
    <scope>NUCLEOTIDE SEQUENCE</scope>
    <source>
        <strain evidence="8">KU_S4_2022</strain>
        <tissue evidence="8">Muscle</tissue>
    </source>
</reference>
<comment type="caution">
    <text evidence="8">The sequence shown here is derived from an EMBL/GenBank/DDBJ whole genome shotgun (WGS) entry which is preliminary data.</text>
</comment>
<dbReference type="GO" id="GO:0045211">
    <property type="term" value="C:postsynaptic membrane"/>
    <property type="evidence" value="ECO:0007669"/>
    <property type="project" value="TreeGrafter"/>
</dbReference>
<dbReference type="GO" id="GO:0014069">
    <property type="term" value="C:postsynaptic density"/>
    <property type="evidence" value="ECO:0007669"/>
    <property type="project" value="TreeGrafter"/>
</dbReference>
<protein>
    <recommendedName>
        <fullName evidence="7">Shisa N-terminal domain-containing protein</fullName>
    </recommendedName>
</protein>
<feature type="domain" description="Shisa N-terminal" evidence="7">
    <location>
        <begin position="288"/>
        <end position="339"/>
    </location>
</feature>
<dbReference type="InterPro" id="IPR053891">
    <property type="entry name" value="Shisa_N"/>
</dbReference>
<feature type="compositionally biased region" description="Basic residues" evidence="5">
    <location>
        <begin position="71"/>
        <end position="83"/>
    </location>
</feature>
<feature type="transmembrane region" description="Helical" evidence="6">
    <location>
        <begin position="369"/>
        <end position="387"/>
    </location>
</feature>
<dbReference type="GO" id="GO:0048172">
    <property type="term" value="P:regulation of short-term neuronal synaptic plasticity"/>
    <property type="evidence" value="ECO:0007669"/>
    <property type="project" value="TreeGrafter"/>
</dbReference>
<dbReference type="PANTHER" id="PTHR31774">
    <property type="entry name" value="PROTEIN SHISA-9-RELATED"/>
    <property type="match status" value="1"/>
</dbReference>
<feature type="region of interest" description="Disordered" evidence="5">
    <location>
        <begin position="227"/>
        <end position="289"/>
    </location>
</feature>
<evidence type="ECO:0000313" key="9">
    <source>
        <dbReference type="Proteomes" id="UP001148018"/>
    </source>
</evidence>
<organism evidence="8 9">
    <name type="scientific">Muraenolepis orangiensis</name>
    <name type="common">Patagonian moray cod</name>
    <dbReference type="NCBI Taxonomy" id="630683"/>
    <lineage>
        <taxon>Eukaryota</taxon>
        <taxon>Metazoa</taxon>
        <taxon>Chordata</taxon>
        <taxon>Craniata</taxon>
        <taxon>Vertebrata</taxon>
        <taxon>Euteleostomi</taxon>
        <taxon>Actinopterygii</taxon>
        <taxon>Neopterygii</taxon>
        <taxon>Teleostei</taxon>
        <taxon>Neoteleostei</taxon>
        <taxon>Acanthomorphata</taxon>
        <taxon>Zeiogadaria</taxon>
        <taxon>Gadariae</taxon>
        <taxon>Gadiformes</taxon>
        <taxon>Muraenolepidoidei</taxon>
        <taxon>Muraenolepididae</taxon>
        <taxon>Muraenolepis</taxon>
    </lineage>
</organism>
<evidence type="ECO:0000256" key="3">
    <source>
        <dbReference type="ARBA" id="ARBA00022989"/>
    </source>
</evidence>
<dbReference type="PANTHER" id="PTHR31774:SF14">
    <property type="entry name" value="PROTEIN SHISA-8"/>
    <property type="match status" value="1"/>
</dbReference>
<feature type="region of interest" description="Disordered" evidence="5">
    <location>
        <begin position="110"/>
        <end position="215"/>
    </location>
</feature>
<evidence type="ECO:0000256" key="5">
    <source>
        <dbReference type="SAM" id="MobiDB-lite"/>
    </source>
</evidence>
<evidence type="ECO:0000256" key="2">
    <source>
        <dbReference type="ARBA" id="ARBA00022692"/>
    </source>
</evidence>
<dbReference type="GO" id="GO:0032591">
    <property type="term" value="C:dendritic spine membrane"/>
    <property type="evidence" value="ECO:0007669"/>
    <property type="project" value="TreeGrafter"/>
</dbReference>
<dbReference type="EMBL" id="JANIIK010000040">
    <property type="protein sequence ID" value="KAJ3607500.1"/>
    <property type="molecule type" value="Genomic_DNA"/>
</dbReference>
<gene>
    <name evidence="8" type="ORF">NHX12_024551</name>
</gene>
<keyword evidence="2 6" id="KW-0812">Transmembrane</keyword>
<accession>A0A9Q0EHL3</accession>
<sequence>MEAALGSPCHPLATVSMRLEDFLEGTASSRGGTLLPLTLMDELHSQMLGAPGLLEHANHSDPMDTSDLGFSHHHHHHHHHHHPSPSLGFVDPTLDSMDWLDISMAGGPGTGLAPLAPPTPPSVFSGALVKPQGGGPSSWRLTFHKETKKRPSDANSDGPSLRRCPPRLHQPPPLAVPPPLLPACDHHRHRHPPPPPPPRRPGRHPGSGPPARHGDRLRRRLRLRRQAPSPPALPPNQTAAPGSFAAGSARDGDGGGGGDPPPPPGETGLSTPASGGEGDDEDLPPSGGTRCQGYYDVMGQWDPPFGCNAGVFLYCCGTCFYRFCCQFRQQRLDQSICSNYDTPIWANTGKPVAAATEGPGNQDRDRTHLVVYVICGAVAIMVLVGIFTKLGLEKKHRAAAAAAGGMGGGGGGVGNAHHDLCNTRTLTELLKQPRGEVLSSGSLAGGSPLS</sequence>
<dbReference type="AlphaFoldDB" id="A0A9Q0EHL3"/>
<proteinExistence type="predicted"/>
<evidence type="ECO:0000313" key="8">
    <source>
        <dbReference type="EMBL" id="KAJ3607500.1"/>
    </source>
</evidence>
<keyword evidence="9" id="KW-1185">Reference proteome</keyword>
<dbReference type="Pfam" id="PF13908">
    <property type="entry name" value="Shisa_N"/>
    <property type="match status" value="1"/>
</dbReference>
<feature type="non-terminal residue" evidence="8">
    <location>
        <position position="450"/>
    </location>
</feature>
<evidence type="ECO:0000256" key="1">
    <source>
        <dbReference type="ARBA" id="ARBA00004370"/>
    </source>
</evidence>
<evidence type="ECO:0000259" key="7">
    <source>
        <dbReference type="Pfam" id="PF13908"/>
    </source>
</evidence>
<comment type="subcellular location">
    <subcellularLocation>
        <location evidence="1">Membrane</location>
    </subcellularLocation>
</comment>